<feature type="transmembrane region" description="Helical" evidence="2">
    <location>
        <begin position="413"/>
        <end position="432"/>
    </location>
</feature>
<gene>
    <name evidence="3" type="ORF">GCM10023351_21820</name>
</gene>
<dbReference type="Proteomes" id="UP001501645">
    <property type="component" value="Unassembled WGS sequence"/>
</dbReference>
<organism evidence="3 4">
    <name type="scientific">Microbacterium gilvum</name>
    <dbReference type="NCBI Taxonomy" id="1336204"/>
    <lineage>
        <taxon>Bacteria</taxon>
        <taxon>Bacillati</taxon>
        <taxon>Actinomycetota</taxon>
        <taxon>Actinomycetes</taxon>
        <taxon>Micrococcales</taxon>
        <taxon>Microbacteriaceae</taxon>
        <taxon>Microbacterium</taxon>
    </lineage>
</organism>
<evidence type="ECO:0000313" key="4">
    <source>
        <dbReference type="Proteomes" id="UP001501645"/>
    </source>
</evidence>
<feature type="transmembrane region" description="Helical" evidence="2">
    <location>
        <begin position="261"/>
        <end position="279"/>
    </location>
</feature>
<keyword evidence="2" id="KW-0812">Transmembrane</keyword>
<reference evidence="4" key="1">
    <citation type="journal article" date="2019" name="Int. J. Syst. Evol. Microbiol.">
        <title>The Global Catalogue of Microorganisms (GCM) 10K type strain sequencing project: providing services to taxonomists for standard genome sequencing and annotation.</title>
        <authorList>
            <consortium name="The Broad Institute Genomics Platform"/>
            <consortium name="The Broad Institute Genome Sequencing Center for Infectious Disease"/>
            <person name="Wu L."/>
            <person name="Ma J."/>
        </authorList>
    </citation>
    <scope>NUCLEOTIDE SEQUENCE [LARGE SCALE GENOMIC DNA]</scope>
    <source>
        <strain evidence="4">JCM 18537</strain>
    </source>
</reference>
<keyword evidence="2" id="KW-1133">Transmembrane helix</keyword>
<feature type="transmembrane region" description="Helical" evidence="2">
    <location>
        <begin position="93"/>
        <end position="116"/>
    </location>
</feature>
<feature type="transmembrane region" description="Helical" evidence="2">
    <location>
        <begin position="183"/>
        <end position="206"/>
    </location>
</feature>
<feature type="transmembrane region" description="Helical" evidence="2">
    <location>
        <begin position="61"/>
        <end position="86"/>
    </location>
</feature>
<feature type="transmembrane region" description="Helical" evidence="2">
    <location>
        <begin position="131"/>
        <end position="150"/>
    </location>
</feature>
<evidence type="ECO:0008006" key="5">
    <source>
        <dbReference type="Google" id="ProtNLM"/>
    </source>
</evidence>
<feature type="transmembrane region" description="Helical" evidence="2">
    <location>
        <begin position="444"/>
        <end position="466"/>
    </location>
</feature>
<evidence type="ECO:0000256" key="2">
    <source>
        <dbReference type="SAM" id="Phobius"/>
    </source>
</evidence>
<sequence length="517" mass="55150">MSIAEATGRGRPPRPPSARLARRERSRRRRDDAGWALAILVAGVASAAGVVGVPVVAVPVIAGVLGVFVAIRWPFAIAFTTLAVLAMSSILEITLGAAGSAVDDVLVLVCAVVFTARRMVTDRAVVFPPGIAWFAGFALAGAASAVILAVPTSIWTQQAFLSIKGVILALAFAQLEWTRRHLHGLIVAGALLTAFLALCGFLNLVATEAWVGFTRIRAPITVFGIPALNGPYAQPAAFGRITAVIGVGALCLMLVSRRRLAPGIVFVLASTMSVLTVTVKSLTSMMAVYGVLFVLRVRSIAAFLLLIAVVPLFAVVAAPVLVDLISNDLTAYFFNTDTESARSLLASGALEIAQEHFPLGAGFGRYGTFIASSEYSPEYLERGWEWHYGLGREEEWGRYLTDTQWPAILGETGWLGAILFAGGLAAMTLSMVRPIGPLEPPLFTWIRWAGISWIGLITIESIAAPVYSSPPAYAFAFLGSAIVAALRYEHRRHGSVFAVDDYVEAPDSLRETVRAGR</sequence>
<dbReference type="EMBL" id="BAABKO010000003">
    <property type="protein sequence ID" value="GAA4776738.1"/>
    <property type="molecule type" value="Genomic_DNA"/>
</dbReference>
<name>A0ABP9ABP7_9MICO</name>
<comment type="caution">
    <text evidence="3">The sequence shown here is derived from an EMBL/GenBank/DDBJ whole genome shotgun (WGS) entry which is preliminary data.</text>
</comment>
<evidence type="ECO:0000256" key="1">
    <source>
        <dbReference type="SAM" id="MobiDB-lite"/>
    </source>
</evidence>
<evidence type="ECO:0000313" key="3">
    <source>
        <dbReference type="EMBL" id="GAA4776738.1"/>
    </source>
</evidence>
<feature type="region of interest" description="Disordered" evidence="1">
    <location>
        <begin position="1"/>
        <end position="26"/>
    </location>
</feature>
<proteinExistence type="predicted"/>
<accession>A0ABP9ABP7</accession>
<protein>
    <recommendedName>
        <fullName evidence="5">O-antigen ligase family protein</fullName>
    </recommendedName>
</protein>
<dbReference type="RefSeq" id="WP_345439044.1">
    <property type="nucleotide sequence ID" value="NZ_BAABKO010000003.1"/>
</dbReference>
<keyword evidence="4" id="KW-1185">Reference proteome</keyword>
<feature type="transmembrane region" description="Helical" evidence="2">
    <location>
        <begin position="33"/>
        <end position="55"/>
    </location>
</feature>
<feature type="transmembrane region" description="Helical" evidence="2">
    <location>
        <begin position="300"/>
        <end position="322"/>
    </location>
</feature>
<feature type="compositionally biased region" description="Low complexity" evidence="1">
    <location>
        <begin position="1"/>
        <end position="10"/>
    </location>
</feature>
<feature type="transmembrane region" description="Helical" evidence="2">
    <location>
        <begin position="237"/>
        <end position="255"/>
    </location>
</feature>
<keyword evidence="2" id="KW-0472">Membrane</keyword>